<evidence type="ECO:0000256" key="3">
    <source>
        <dbReference type="ARBA" id="ARBA00022801"/>
    </source>
</evidence>
<evidence type="ECO:0000256" key="6">
    <source>
        <dbReference type="RuleBase" id="RU003355"/>
    </source>
</evidence>
<feature type="active site" description="Charge relay system" evidence="5">
    <location>
        <position position="348"/>
    </location>
</feature>
<name>A0A9D5K9D2_UNCW3</name>
<dbReference type="InterPro" id="IPR023827">
    <property type="entry name" value="Peptidase_S8_Asp-AS"/>
</dbReference>
<dbReference type="GO" id="GO:0006508">
    <property type="term" value="P:proteolysis"/>
    <property type="evidence" value="ECO:0007669"/>
    <property type="project" value="UniProtKB-KW"/>
</dbReference>
<dbReference type="PROSITE" id="PS00138">
    <property type="entry name" value="SUBTILASE_SER"/>
    <property type="match status" value="1"/>
</dbReference>
<dbReference type="PANTHER" id="PTHR43806">
    <property type="entry name" value="PEPTIDASE S8"/>
    <property type="match status" value="1"/>
</dbReference>
<dbReference type="InterPro" id="IPR000209">
    <property type="entry name" value="Peptidase_S8/S53_dom"/>
</dbReference>
<evidence type="ECO:0000256" key="5">
    <source>
        <dbReference type="PROSITE-ProRule" id="PRU01240"/>
    </source>
</evidence>
<dbReference type="PROSITE" id="PS00136">
    <property type="entry name" value="SUBTILASE_ASP"/>
    <property type="match status" value="1"/>
</dbReference>
<dbReference type="GO" id="GO:0004252">
    <property type="term" value="F:serine-type endopeptidase activity"/>
    <property type="evidence" value="ECO:0007669"/>
    <property type="project" value="UniProtKB-UniRule"/>
</dbReference>
<dbReference type="SUPFAM" id="SSF52743">
    <property type="entry name" value="Subtilisin-like"/>
    <property type="match status" value="1"/>
</dbReference>
<comment type="similarity">
    <text evidence="1 5 6">Belongs to the peptidase S8 family.</text>
</comment>
<evidence type="ECO:0000256" key="7">
    <source>
        <dbReference type="SAM" id="SignalP"/>
    </source>
</evidence>
<dbReference type="InterPro" id="IPR050131">
    <property type="entry name" value="Peptidase_S8_subtilisin-like"/>
</dbReference>
<dbReference type="Proteomes" id="UP000630660">
    <property type="component" value="Unassembled WGS sequence"/>
</dbReference>
<feature type="signal peptide" evidence="7">
    <location>
        <begin position="1"/>
        <end position="23"/>
    </location>
</feature>
<sequence length="487" mass="53504">MKKKMKGAVFLILMLSVRTTAGAGLIVKTENPAELTRFAETHSVKVEPLISYPDPSFEVVERMGDYYVIQFSSEEMADAIWSLPGVAEVFADKSNRIEPFVSEAPPSSMHPLYPQDTTLYDYHIPNDTYFYYQWDKLITETQWAWELEKGSKDVTVAILDTGIDTLHVDLEANLVSGYNFVGGGEGFQDKLGHGTHVAGIVAAEMDNEAGIAGMCQSWIMALKVVDDDGYYLDSDFIEGICYAADSDADIISMSLIGDEHEPVSLIQDAINYAWDAGCLPVAIAGNGGRNGSVYPGAYEHVMSVGSTTKDDDWASHSNYGDGVTLYAPGQYIYSTFLNDKYSTRSGTSMAGPQVAGLAALVWSRYPSCTNQDVWDKIVESADIIDTEMGKLPRINSRRALDIIADAAEEKVSLKITAKVNRDILQLTCSNTPYSLALFDASGRRVSEREGYVQGKVTLNLSELSRGVYFWSFETPADKVVGKILIIE</sequence>
<dbReference type="AlphaFoldDB" id="A0A9D5K9D2"/>
<keyword evidence="4 5" id="KW-0720">Serine protease</keyword>
<evidence type="ECO:0000256" key="1">
    <source>
        <dbReference type="ARBA" id="ARBA00011073"/>
    </source>
</evidence>
<dbReference type="PRINTS" id="PR00723">
    <property type="entry name" value="SUBTILISIN"/>
</dbReference>
<proteinExistence type="inferred from homology"/>
<dbReference type="InterPro" id="IPR023828">
    <property type="entry name" value="Peptidase_S8_Ser-AS"/>
</dbReference>
<dbReference type="PANTHER" id="PTHR43806:SF11">
    <property type="entry name" value="CEREVISIN-RELATED"/>
    <property type="match status" value="1"/>
</dbReference>
<feature type="active site" description="Charge relay system" evidence="5">
    <location>
        <position position="160"/>
    </location>
</feature>
<dbReference type="NCBIfam" id="TIGR04183">
    <property type="entry name" value="Por_Secre_tail"/>
    <property type="match status" value="1"/>
</dbReference>
<comment type="caution">
    <text evidence="9">The sequence shown here is derived from an EMBL/GenBank/DDBJ whole genome shotgun (WGS) entry which is preliminary data.</text>
</comment>
<reference evidence="9" key="1">
    <citation type="submission" date="2019-11" db="EMBL/GenBank/DDBJ databases">
        <title>Microbial mats filling the niche in hypersaline microbial mats.</title>
        <authorList>
            <person name="Wong H.L."/>
            <person name="Macleod F.I."/>
            <person name="White R.A. III"/>
            <person name="Burns B.P."/>
        </authorList>
    </citation>
    <scope>NUCLEOTIDE SEQUENCE</scope>
    <source>
        <strain evidence="9">Bin_327</strain>
    </source>
</reference>
<dbReference type="Pfam" id="PF00082">
    <property type="entry name" value="Peptidase_S8"/>
    <property type="match status" value="1"/>
</dbReference>
<dbReference type="InterPro" id="IPR022398">
    <property type="entry name" value="Peptidase_S8_His-AS"/>
</dbReference>
<dbReference type="InterPro" id="IPR015500">
    <property type="entry name" value="Peptidase_S8_subtilisin-rel"/>
</dbReference>
<dbReference type="InterPro" id="IPR036852">
    <property type="entry name" value="Peptidase_S8/S53_dom_sf"/>
</dbReference>
<evidence type="ECO:0000256" key="4">
    <source>
        <dbReference type="ARBA" id="ARBA00022825"/>
    </source>
</evidence>
<feature type="active site" description="Charge relay system" evidence="5">
    <location>
        <position position="193"/>
    </location>
</feature>
<organism evidence="9 10">
    <name type="scientific">candidate division WOR-3 bacterium</name>
    <dbReference type="NCBI Taxonomy" id="2052148"/>
    <lineage>
        <taxon>Bacteria</taxon>
        <taxon>Bacteria division WOR-3</taxon>
    </lineage>
</organism>
<dbReference type="PROSITE" id="PS51892">
    <property type="entry name" value="SUBTILASE"/>
    <property type="match status" value="1"/>
</dbReference>
<keyword evidence="3 5" id="KW-0378">Hydrolase</keyword>
<gene>
    <name evidence="9" type="ORF">GF359_05910</name>
</gene>
<evidence type="ECO:0000313" key="9">
    <source>
        <dbReference type="EMBL" id="MBD3364733.1"/>
    </source>
</evidence>
<dbReference type="PROSITE" id="PS00137">
    <property type="entry name" value="SUBTILASE_HIS"/>
    <property type="match status" value="1"/>
</dbReference>
<feature type="chain" id="PRO_5039087079" evidence="7">
    <location>
        <begin position="24"/>
        <end position="487"/>
    </location>
</feature>
<feature type="domain" description="Peptidase S8/S53" evidence="8">
    <location>
        <begin position="152"/>
        <end position="381"/>
    </location>
</feature>
<dbReference type="Gene3D" id="3.40.50.200">
    <property type="entry name" value="Peptidase S8/S53 domain"/>
    <property type="match status" value="1"/>
</dbReference>
<accession>A0A9D5K9D2</accession>
<evidence type="ECO:0000313" key="10">
    <source>
        <dbReference type="Proteomes" id="UP000630660"/>
    </source>
</evidence>
<dbReference type="InterPro" id="IPR026444">
    <property type="entry name" value="Secre_tail"/>
</dbReference>
<protein>
    <submittedName>
        <fullName evidence="9">S8 family serine peptidase</fullName>
    </submittedName>
</protein>
<evidence type="ECO:0000256" key="2">
    <source>
        <dbReference type="ARBA" id="ARBA00022670"/>
    </source>
</evidence>
<dbReference type="EMBL" id="WJKJ01000191">
    <property type="protein sequence ID" value="MBD3364733.1"/>
    <property type="molecule type" value="Genomic_DNA"/>
</dbReference>
<evidence type="ECO:0000259" key="8">
    <source>
        <dbReference type="Pfam" id="PF00082"/>
    </source>
</evidence>
<keyword evidence="7" id="KW-0732">Signal</keyword>
<keyword evidence="2 5" id="KW-0645">Protease</keyword>